<evidence type="ECO:0000256" key="3">
    <source>
        <dbReference type="SAM" id="MobiDB-lite"/>
    </source>
</evidence>
<dbReference type="EMBL" id="JAHRIQ010001213">
    <property type="protein sequence ID" value="MEQ2221304.1"/>
    <property type="molecule type" value="Genomic_DNA"/>
</dbReference>
<dbReference type="Proteomes" id="UP001482620">
    <property type="component" value="Unassembled WGS sequence"/>
</dbReference>
<dbReference type="PANTHER" id="PTHR22461:SF2">
    <property type="entry name" value="SERINE-RICH COILED-COIL DOMAIN-CONTAINING PROTEIN 2"/>
    <property type="match status" value="1"/>
</dbReference>
<reference evidence="4 5" key="1">
    <citation type="submission" date="2021-06" db="EMBL/GenBank/DDBJ databases">
        <authorList>
            <person name="Palmer J.M."/>
        </authorList>
    </citation>
    <scope>NUCLEOTIDE SEQUENCE [LARGE SCALE GENOMIC DNA]</scope>
    <source>
        <strain evidence="5">if_2019</strain>
        <tissue evidence="4">Muscle</tissue>
    </source>
</reference>
<accession>A0ABV0SL84</accession>
<sequence length="157" mass="18378">MSLMERSDKGGQQGQRRKQHRWSGSDHSFHDSRLHFFNNYDNHKTSRFPSRPIQSDGKQPVYKPMLDEPTIEDMTQDCSVLRNQLLRLKTLLQLEGTESPADVCEQTEDYTTLSQIEALIKEVQVLREELKSRDKAIALLTVQCQQLQQHQHQQEKM</sequence>
<dbReference type="InterPro" id="IPR029627">
    <property type="entry name" value="CCSER"/>
</dbReference>
<proteinExistence type="inferred from homology"/>
<feature type="region of interest" description="Disordered" evidence="3">
    <location>
        <begin position="1"/>
        <end position="27"/>
    </location>
</feature>
<comment type="caution">
    <text evidence="4">The sequence shown here is derived from an EMBL/GenBank/DDBJ whole genome shotgun (WGS) entry which is preliminary data.</text>
</comment>
<organism evidence="4 5">
    <name type="scientific">Ilyodon furcidens</name>
    <name type="common">goldbreast splitfin</name>
    <dbReference type="NCBI Taxonomy" id="33524"/>
    <lineage>
        <taxon>Eukaryota</taxon>
        <taxon>Metazoa</taxon>
        <taxon>Chordata</taxon>
        <taxon>Craniata</taxon>
        <taxon>Vertebrata</taxon>
        <taxon>Euteleostomi</taxon>
        <taxon>Actinopterygii</taxon>
        <taxon>Neopterygii</taxon>
        <taxon>Teleostei</taxon>
        <taxon>Neoteleostei</taxon>
        <taxon>Acanthomorphata</taxon>
        <taxon>Ovalentaria</taxon>
        <taxon>Atherinomorphae</taxon>
        <taxon>Cyprinodontiformes</taxon>
        <taxon>Goodeidae</taxon>
        <taxon>Ilyodon</taxon>
    </lineage>
</organism>
<evidence type="ECO:0000256" key="2">
    <source>
        <dbReference type="ARBA" id="ARBA00023054"/>
    </source>
</evidence>
<protein>
    <submittedName>
        <fullName evidence="4">Uncharacterized protein</fullName>
    </submittedName>
</protein>
<comment type="similarity">
    <text evidence="1">Belongs to the CCSER family.</text>
</comment>
<evidence type="ECO:0000256" key="1">
    <source>
        <dbReference type="ARBA" id="ARBA00010949"/>
    </source>
</evidence>
<feature type="non-terminal residue" evidence="4">
    <location>
        <position position="157"/>
    </location>
</feature>
<evidence type="ECO:0000313" key="5">
    <source>
        <dbReference type="Proteomes" id="UP001482620"/>
    </source>
</evidence>
<name>A0ABV0SL84_9TELE</name>
<keyword evidence="2" id="KW-0175">Coiled coil</keyword>
<evidence type="ECO:0000313" key="4">
    <source>
        <dbReference type="EMBL" id="MEQ2221304.1"/>
    </source>
</evidence>
<gene>
    <name evidence="4" type="ORF">ILYODFUR_014404</name>
</gene>
<keyword evidence="5" id="KW-1185">Reference proteome</keyword>
<dbReference type="PANTHER" id="PTHR22461">
    <property type="entry name" value="SERINE-RICH COILED-COIL DOMAIN-CONTAINING PROTEIN 2-RELATED"/>
    <property type="match status" value="1"/>
</dbReference>